<dbReference type="Pfam" id="PF07653">
    <property type="entry name" value="SH3_2"/>
    <property type="match status" value="1"/>
</dbReference>
<evidence type="ECO:0000256" key="1">
    <source>
        <dbReference type="ARBA" id="ARBA00022443"/>
    </source>
</evidence>
<dbReference type="InterPro" id="IPR002931">
    <property type="entry name" value="Transglutaminase-like"/>
</dbReference>
<evidence type="ECO:0000313" key="5">
    <source>
        <dbReference type="EMBL" id="CCH59779.1"/>
    </source>
</evidence>
<feature type="region of interest" description="Disordered" evidence="3">
    <location>
        <begin position="364"/>
        <end position="420"/>
    </location>
</feature>
<dbReference type="InterPro" id="IPR056409">
    <property type="entry name" value="Ig_CYK3_C"/>
</dbReference>
<name>I2H077_HENB6</name>
<dbReference type="GO" id="GO:0030234">
    <property type="term" value="F:enzyme regulator activity"/>
    <property type="evidence" value="ECO:0007669"/>
    <property type="project" value="EnsemblFungi"/>
</dbReference>
<dbReference type="InterPro" id="IPR036028">
    <property type="entry name" value="SH3-like_dom_sf"/>
</dbReference>
<dbReference type="Proteomes" id="UP000002866">
    <property type="component" value="Chromosome 2"/>
</dbReference>
<sequence length="941" mass="107499">MTSLEFAPLAPPFKVKAKYGWSGQAKGDLGFLEGDVMEVTKITGDWYYGRLLRNRKCSGYFPNNFVKIVEERLNETSNTSTPTSSHPNKKKDSKVPKQQEASNKVVIPPIPSRSVDHSSTRSSRKPTSASTTNDHSLYTNGNNSIPNVTTNSVRPTGPKYKSSSAMKTVHNHYNYSNSNDLQNFSNNNVNSNRIHHYTDRRKMTRTPLNIKTNYSDDSLPPLPQIPNFSSRFDDNNNSNRHYPSHAPINPIPTKSYSMNDIRTSRYRDSDYYRDNQQFFDGYQPTNKSNESLESNSSTGIFSNSKYMENSLTSSENSFALMSDFSATSAGSLARHKYAQSFADSLERSQTSNNMLLDLSLNTTSTNIPSNSSSSKMGGLLSKFLPKSNNNNNASNNNNGDNSLPGTPVTPVGDYPRLPDLRNLNISQTHNEARDWLNVKSQVNRSRTLTKYEKHPRYMRVLEQNRDLVLHPQDAIYNDLNTNEVKGNDIIPGQLTLDLLEMNVDYVDKMTRKRCIKDGAMRIDNWSQTTFSARYPTVLEKLRGIYIFCTEMFELIDDNGVTNFTQEPPNLDQTLHKRYCTPYELTWLFKKLSNSLGITCEIVIGFLKTPTANNWEFKYNHCWLRVLVNKEWRFIDVILGNISNPIHEFVNNKKRIRADDSYFMVEPLDFIYTHIPPREFEQHIVPSVDPLSAIYLPLVFPTFFQNNIKLYKFSTALSFLEDSEVYECSLEIPSDIEVFSSVVVKTDNQEKEIECGKKELALTQIRRNKAESGRRIVVIKAILPPGITEGMLYIHSGLRGSQTTVANIHPLSMIIPLYHKGEDMNFEFVVRKPCESVRRIETYIVEPQNRYIYTNNDYNFEVIQHPYDGILYDESSINTNRKQSMIIKSPSGKTYEMLKNDPHFPFGTWKVNIKIKEAGIWTASVAADSGTGYCEFAEWLCV</sequence>
<keyword evidence="1 2" id="KW-0728">SH3 domain</keyword>
<dbReference type="InParanoid" id="I2H077"/>
<dbReference type="InterPro" id="IPR001452">
    <property type="entry name" value="SH3_domain"/>
</dbReference>
<dbReference type="SUPFAM" id="SSF54001">
    <property type="entry name" value="Cysteine proteinases"/>
    <property type="match status" value="1"/>
</dbReference>
<evidence type="ECO:0000256" key="3">
    <source>
        <dbReference type="SAM" id="MobiDB-lite"/>
    </source>
</evidence>
<feature type="region of interest" description="Disordered" evidence="3">
    <location>
        <begin position="75"/>
        <end position="163"/>
    </location>
</feature>
<accession>I2H077</accession>
<dbReference type="SMART" id="SM00326">
    <property type="entry name" value="SH3"/>
    <property type="match status" value="1"/>
</dbReference>
<feature type="domain" description="SH3" evidence="4">
    <location>
        <begin position="10"/>
        <end position="71"/>
    </location>
</feature>
<dbReference type="InterPro" id="IPR052557">
    <property type="entry name" value="CAP/Cytokinesis_protein"/>
</dbReference>
<dbReference type="PANTHER" id="PTHR46333">
    <property type="entry name" value="CYTOKINESIS PROTEIN 3"/>
    <property type="match status" value="1"/>
</dbReference>
<dbReference type="GO" id="GO:0000142">
    <property type="term" value="C:cellular bud neck contractile ring"/>
    <property type="evidence" value="ECO:0007669"/>
    <property type="project" value="EnsemblFungi"/>
</dbReference>
<dbReference type="Pfam" id="PF24584">
    <property type="entry name" value="Ig_CYK3_C"/>
    <property type="match status" value="1"/>
</dbReference>
<evidence type="ECO:0000256" key="2">
    <source>
        <dbReference type="PROSITE-ProRule" id="PRU00192"/>
    </source>
</evidence>
<protein>
    <recommendedName>
        <fullName evidence="4">SH3 domain-containing protein</fullName>
    </recommendedName>
</protein>
<dbReference type="AlphaFoldDB" id="I2H077"/>
<dbReference type="SMART" id="SM00460">
    <property type="entry name" value="TGc"/>
    <property type="match status" value="1"/>
</dbReference>
<dbReference type="HOGENOM" id="CLU_008674_1_0_1"/>
<feature type="compositionally biased region" description="Polar residues" evidence="3">
    <location>
        <begin position="125"/>
        <end position="154"/>
    </location>
</feature>
<keyword evidence="6" id="KW-1185">Reference proteome</keyword>
<proteinExistence type="predicted"/>
<dbReference type="RefSeq" id="XP_004179298.1">
    <property type="nucleotide sequence ID" value="XM_004179250.1"/>
</dbReference>
<feature type="compositionally biased region" description="Low complexity" evidence="3">
    <location>
        <begin position="76"/>
        <end position="86"/>
    </location>
</feature>
<dbReference type="FunCoup" id="I2H077">
    <property type="interactions" value="80"/>
</dbReference>
<organism evidence="5 6">
    <name type="scientific">Henningerozyma blattae (strain ATCC 34711 / CBS 6284 / DSM 70876 / NBRC 10599 / NRRL Y-10934 / UCD 77-7)</name>
    <name type="common">Yeast</name>
    <name type="synonym">Tetrapisispora blattae</name>
    <dbReference type="NCBI Taxonomy" id="1071380"/>
    <lineage>
        <taxon>Eukaryota</taxon>
        <taxon>Fungi</taxon>
        <taxon>Dikarya</taxon>
        <taxon>Ascomycota</taxon>
        <taxon>Saccharomycotina</taxon>
        <taxon>Saccharomycetes</taxon>
        <taxon>Saccharomycetales</taxon>
        <taxon>Saccharomycetaceae</taxon>
        <taxon>Henningerozyma</taxon>
    </lineage>
</organism>
<dbReference type="PANTHER" id="PTHR46333:SF2">
    <property type="entry name" value="CYTOKINESIS PROTEIN 3"/>
    <property type="match status" value="1"/>
</dbReference>
<dbReference type="Gene3D" id="2.30.30.40">
    <property type="entry name" value="SH3 Domains"/>
    <property type="match status" value="1"/>
</dbReference>
<dbReference type="GO" id="GO:1990344">
    <property type="term" value="P:secondary cell septum biogenesis"/>
    <property type="evidence" value="ECO:0007669"/>
    <property type="project" value="EnsemblFungi"/>
</dbReference>
<dbReference type="InterPro" id="IPR038765">
    <property type="entry name" value="Papain-like_cys_pep_sf"/>
</dbReference>
<dbReference type="OrthoDB" id="6129702at2759"/>
<dbReference type="STRING" id="1071380.I2H077"/>
<feature type="compositionally biased region" description="Low complexity" evidence="3">
    <location>
        <begin position="387"/>
        <end position="402"/>
    </location>
</feature>
<dbReference type="eggNOG" id="KOG4575">
    <property type="taxonomic scope" value="Eukaryota"/>
</dbReference>
<reference evidence="5 6" key="1">
    <citation type="journal article" date="2011" name="Proc. Natl. Acad. Sci. U.S.A.">
        <title>Evolutionary erosion of yeast sex chromosomes by mating-type switching accidents.</title>
        <authorList>
            <person name="Gordon J.L."/>
            <person name="Armisen D."/>
            <person name="Proux-Wera E."/>
            <person name="Oheigeartaigh S.S."/>
            <person name="Byrne K.P."/>
            <person name="Wolfe K.H."/>
        </authorList>
    </citation>
    <scope>NUCLEOTIDE SEQUENCE [LARGE SCALE GENOMIC DNA]</scope>
    <source>
        <strain evidence="6">ATCC 34711 / CBS 6284 / DSM 70876 / NBRC 10599 / NRRL Y-10934 / UCD 77-7</strain>
    </source>
</reference>
<gene>
    <name evidence="5" type="primary">TBLA0B09620</name>
    <name evidence="5" type="ORF">TBLA_0B09620</name>
</gene>
<dbReference type="SUPFAM" id="SSF50044">
    <property type="entry name" value="SH3-domain"/>
    <property type="match status" value="1"/>
</dbReference>
<feature type="compositionally biased region" description="Low complexity" evidence="3">
    <location>
        <begin position="364"/>
        <end position="374"/>
    </location>
</feature>
<dbReference type="GeneID" id="14494700"/>
<feature type="region of interest" description="Disordered" evidence="3">
    <location>
        <begin position="231"/>
        <end position="257"/>
    </location>
</feature>
<evidence type="ECO:0000259" key="4">
    <source>
        <dbReference type="PROSITE" id="PS50002"/>
    </source>
</evidence>
<dbReference type="OMA" id="CTPYELT"/>
<dbReference type="PROSITE" id="PS50002">
    <property type="entry name" value="SH3"/>
    <property type="match status" value="1"/>
</dbReference>
<dbReference type="GO" id="GO:0044697">
    <property type="term" value="C:HICS complex"/>
    <property type="evidence" value="ECO:0007669"/>
    <property type="project" value="EnsemblFungi"/>
</dbReference>
<dbReference type="KEGG" id="tbl:TBLA_0B09620"/>
<feature type="compositionally biased region" description="Low complexity" evidence="3">
    <location>
        <begin position="231"/>
        <end position="240"/>
    </location>
</feature>
<dbReference type="Gene3D" id="3.10.620.30">
    <property type="match status" value="1"/>
</dbReference>
<evidence type="ECO:0000313" key="6">
    <source>
        <dbReference type="Proteomes" id="UP000002866"/>
    </source>
</evidence>
<dbReference type="EMBL" id="HE806317">
    <property type="protein sequence ID" value="CCH59779.1"/>
    <property type="molecule type" value="Genomic_DNA"/>
</dbReference>